<dbReference type="EMBL" id="CP000595">
    <property type="protein sequence ID" value="ABO99902.1"/>
    <property type="molecule type" value="Genomic_DNA"/>
</dbReference>
<dbReference type="Proteomes" id="UP000001568">
    <property type="component" value="Chromosome 15"/>
</dbReference>
<dbReference type="HOGENOM" id="CLU_759414_0_0_1"/>
<feature type="compositionally biased region" description="Basic and acidic residues" evidence="1">
    <location>
        <begin position="49"/>
        <end position="65"/>
    </location>
</feature>
<feature type="region of interest" description="Disordered" evidence="1">
    <location>
        <begin position="41"/>
        <end position="65"/>
    </location>
</feature>
<dbReference type="Gene3D" id="3.90.640.80">
    <property type="match status" value="1"/>
</dbReference>
<dbReference type="KEGG" id="olu:OSTLU_27831"/>
<dbReference type="GeneID" id="5005697"/>
<organism evidence="3 4">
    <name type="scientific">Ostreococcus lucimarinus (strain CCE9901)</name>
    <dbReference type="NCBI Taxonomy" id="436017"/>
    <lineage>
        <taxon>Eukaryota</taxon>
        <taxon>Viridiplantae</taxon>
        <taxon>Chlorophyta</taxon>
        <taxon>Mamiellophyceae</taxon>
        <taxon>Mamiellales</taxon>
        <taxon>Bathycoccaceae</taxon>
        <taxon>Ostreococcus</taxon>
    </lineage>
</organism>
<dbReference type="AlphaFoldDB" id="A4S8F3"/>
<evidence type="ECO:0000259" key="2">
    <source>
        <dbReference type="Pfam" id="PF14716"/>
    </source>
</evidence>
<evidence type="ECO:0000313" key="4">
    <source>
        <dbReference type="Proteomes" id="UP000001568"/>
    </source>
</evidence>
<sequence>MPPRVKKIKREYADADAGDADYDAVSSGEDDAAEITMKITKKKRAPKKVKTDDGDAEGGARVKAKDENAPQKIGFDITAGPIQDEGLHAKYNAMNLDELKQYMKMNRMPSSEVGQKNKRIVYKKADLVAHCVDGEKWGRYPLCPNCGKRGTTTLRVTYADENHGGQGTWKCVGYYDTVLQSVTRCSFNYKEDKDAPRERLPWRKPGDEMSDDEQDDVQAGMDKPVVFPDDMHAMAPMEMSKKMVEICREHGLQLPKAENEALRECYTKLQASMNYDDEYDIKTAFNLLKEAYPPLTKEQQAGGADAKNPANTKLCQALEAIFQAAKTSPEEPMKSASYRKAAQSIREIDFEVTSGIAISKGKLKVPNVGPSLGAQIEFWIKNGYFERMEYYERGEIPPSSKK</sequence>
<feature type="domain" description="Crossover junction endonuclease MUS81-like HHH" evidence="2">
    <location>
        <begin position="310"/>
        <end position="383"/>
    </location>
</feature>
<dbReference type="InterPro" id="IPR010996">
    <property type="entry name" value="HHH_MUS81"/>
</dbReference>
<evidence type="ECO:0000313" key="3">
    <source>
        <dbReference type="EMBL" id="ABO99902.1"/>
    </source>
</evidence>
<dbReference type="RefSeq" id="XP_001421609.1">
    <property type="nucleotide sequence ID" value="XM_001421572.1"/>
</dbReference>
<accession>A4S8F3</accession>
<dbReference type="Pfam" id="PF14716">
    <property type="entry name" value="HHH_8"/>
    <property type="match status" value="1"/>
</dbReference>
<feature type="region of interest" description="Disordered" evidence="1">
    <location>
        <begin position="196"/>
        <end position="218"/>
    </location>
</feature>
<evidence type="ECO:0000256" key="1">
    <source>
        <dbReference type="SAM" id="MobiDB-lite"/>
    </source>
</evidence>
<feature type="compositionally biased region" description="Basic and acidic residues" evidence="1">
    <location>
        <begin position="196"/>
        <end position="207"/>
    </location>
</feature>
<feature type="region of interest" description="Disordered" evidence="1">
    <location>
        <begin position="1"/>
        <end position="29"/>
    </location>
</feature>
<dbReference type="Gene3D" id="1.10.150.110">
    <property type="entry name" value="DNA polymerase beta, N-terminal domain-like"/>
    <property type="match status" value="1"/>
</dbReference>
<dbReference type="OMA" id="RFERMEY"/>
<gene>
    <name evidence="3" type="ORF">OSTLU_27831</name>
</gene>
<dbReference type="InterPro" id="IPR027421">
    <property type="entry name" value="DNA_pol_lamdba_lyase_dom_sf"/>
</dbReference>
<dbReference type="Gramene" id="ABO99902">
    <property type="protein sequence ID" value="ABO99902"/>
    <property type="gene ID" value="OSTLU_27831"/>
</dbReference>
<feature type="compositionally biased region" description="Acidic residues" evidence="1">
    <location>
        <begin position="14"/>
        <end position="29"/>
    </location>
</feature>
<protein>
    <recommendedName>
        <fullName evidence="2">Crossover junction endonuclease MUS81-like HHH domain-containing protein</fullName>
    </recommendedName>
</protein>
<keyword evidence="4" id="KW-1185">Reference proteome</keyword>
<dbReference type="OrthoDB" id="429950at2759"/>
<reference evidence="3 4" key="1">
    <citation type="journal article" date="2007" name="Proc. Natl. Acad. Sci. U.S.A.">
        <title>The tiny eukaryote Ostreococcus provides genomic insights into the paradox of plankton speciation.</title>
        <authorList>
            <person name="Palenik B."/>
            <person name="Grimwood J."/>
            <person name="Aerts A."/>
            <person name="Rouze P."/>
            <person name="Salamov A."/>
            <person name="Putnam N."/>
            <person name="Dupont C."/>
            <person name="Jorgensen R."/>
            <person name="Derelle E."/>
            <person name="Rombauts S."/>
            <person name="Zhou K."/>
            <person name="Otillar R."/>
            <person name="Merchant S.S."/>
            <person name="Podell S."/>
            <person name="Gaasterland T."/>
            <person name="Napoli C."/>
            <person name="Gendler K."/>
            <person name="Manuell A."/>
            <person name="Tai V."/>
            <person name="Vallon O."/>
            <person name="Piganeau G."/>
            <person name="Jancek S."/>
            <person name="Heijde M."/>
            <person name="Jabbari K."/>
            <person name="Bowler C."/>
            <person name="Lohr M."/>
            <person name="Robbens S."/>
            <person name="Werner G."/>
            <person name="Dubchak I."/>
            <person name="Pazour G.J."/>
            <person name="Ren Q."/>
            <person name="Paulsen I."/>
            <person name="Delwiche C."/>
            <person name="Schmutz J."/>
            <person name="Rokhsar D."/>
            <person name="Van de Peer Y."/>
            <person name="Moreau H."/>
            <person name="Grigoriev I.V."/>
        </authorList>
    </citation>
    <scope>NUCLEOTIDE SEQUENCE [LARGE SCALE GENOMIC DNA]</scope>
    <source>
        <strain evidence="3 4">CCE9901</strain>
    </source>
</reference>
<name>A4S8F3_OSTLU</name>
<dbReference type="SUPFAM" id="SSF47802">
    <property type="entry name" value="DNA polymerase beta, N-terminal domain-like"/>
    <property type="match status" value="1"/>
</dbReference>
<proteinExistence type="predicted"/>